<evidence type="ECO:0000256" key="4">
    <source>
        <dbReference type="ARBA" id="ARBA00023239"/>
    </source>
</evidence>
<dbReference type="EMBL" id="JBHRYQ010000001">
    <property type="protein sequence ID" value="MFC3811577.1"/>
    <property type="molecule type" value="Genomic_DNA"/>
</dbReference>
<dbReference type="Proteomes" id="UP001595616">
    <property type="component" value="Unassembled WGS sequence"/>
</dbReference>
<sequence>MKITEEHLAALNTNDWQIEEGSLTKTFKFKNFKEVVKFANAVFEIAENQNHHPEMKLSYSQVILQISNHDEQNISEKCYDFSKAVDFVDIL</sequence>
<evidence type="ECO:0000313" key="5">
    <source>
        <dbReference type="EMBL" id="MFC3811577.1"/>
    </source>
</evidence>
<dbReference type="InterPro" id="IPR036428">
    <property type="entry name" value="PCD_sf"/>
</dbReference>
<comment type="similarity">
    <text evidence="2">Belongs to the pterin-4-alpha-carbinolamine dehydratase family.</text>
</comment>
<dbReference type="CDD" id="cd00488">
    <property type="entry name" value="PCD_DCoH"/>
    <property type="match status" value="1"/>
</dbReference>
<proteinExistence type="inferred from homology"/>
<keyword evidence="4" id="KW-0456">Lyase</keyword>
<keyword evidence="6" id="KW-1185">Reference proteome</keyword>
<dbReference type="InterPro" id="IPR001533">
    <property type="entry name" value="Pterin_deHydtase"/>
</dbReference>
<evidence type="ECO:0000256" key="3">
    <source>
        <dbReference type="ARBA" id="ARBA00013252"/>
    </source>
</evidence>
<dbReference type="Gene3D" id="3.30.1360.20">
    <property type="entry name" value="Transcriptional coactivator/pterin dehydratase"/>
    <property type="match status" value="1"/>
</dbReference>
<dbReference type="EC" id="4.2.1.96" evidence="3"/>
<dbReference type="SUPFAM" id="SSF55248">
    <property type="entry name" value="PCD-like"/>
    <property type="match status" value="1"/>
</dbReference>
<evidence type="ECO:0000256" key="2">
    <source>
        <dbReference type="ARBA" id="ARBA00006472"/>
    </source>
</evidence>
<comment type="caution">
    <text evidence="5">The sequence shown here is derived from an EMBL/GenBank/DDBJ whole genome shotgun (WGS) entry which is preliminary data.</text>
</comment>
<comment type="catalytic activity">
    <reaction evidence="1">
        <text>(4aS,6R)-4a-hydroxy-L-erythro-5,6,7,8-tetrahydrobiopterin = (6R)-L-erythro-6,7-dihydrobiopterin + H2O</text>
        <dbReference type="Rhea" id="RHEA:11920"/>
        <dbReference type="ChEBI" id="CHEBI:15377"/>
        <dbReference type="ChEBI" id="CHEBI:15642"/>
        <dbReference type="ChEBI" id="CHEBI:43120"/>
        <dbReference type="EC" id="4.2.1.96"/>
    </reaction>
</comment>
<dbReference type="PANTHER" id="PTHR12599">
    <property type="entry name" value="PTERIN-4-ALPHA-CARBINOLAMINE DEHYDRATASE"/>
    <property type="match status" value="1"/>
</dbReference>
<evidence type="ECO:0000313" key="6">
    <source>
        <dbReference type="Proteomes" id="UP001595616"/>
    </source>
</evidence>
<protein>
    <recommendedName>
        <fullName evidence="3">4a-hydroxytetrahydrobiopterin dehydratase</fullName>
        <ecNumber evidence="3">4.2.1.96</ecNumber>
    </recommendedName>
</protein>
<dbReference type="PANTHER" id="PTHR12599:SF0">
    <property type="entry name" value="PTERIN-4-ALPHA-CARBINOLAMINE DEHYDRATASE"/>
    <property type="match status" value="1"/>
</dbReference>
<accession>A0ABV7YXJ9</accession>
<evidence type="ECO:0000256" key="1">
    <source>
        <dbReference type="ARBA" id="ARBA00001554"/>
    </source>
</evidence>
<reference evidence="6" key="1">
    <citation type="journal article" date="2019" name="Int. J. Syst. Evol. Microbiol.">
        <title>The Global Catalogue of Microorganisms (GCM) 10K type strain sequencing project: providing services to taxonomists for standard genome sequencing and annotation.</title>
        <authorList>
            <consortium name="The Broad Institute Genomics Platform"/>
            <consortium name="The Broad Institute Genome Sequencing Center for Infectious Disease"/>
            <person name="Wu L."/>
            <person name="Ma J."/>
        </authorList>
    </citation>
    <scope>NUCLEOTIDE SEQUENCE [LARGE SCALE GENOMIC DNA]</scope>
    <source>
        <strain evidence="6">CECT 7956</strain>
    </source>
</reference>
<dbReference type="RefSeq" id="WP_379838414.1">
    <property type="nucleotide sequence ID" value="NZ_JBHRYQ010000001.1"/>
</dbReference>
<organism evidence="5 6">
    <name type="scientific">Lacihabitans lacunae</name>
    <dbReference type="NCBI Taxonomy" id="1028214"/>
    <lineage>
        <taxon>Bacteria</taxon>
        <taxon>Pseudomonadati</taxon>
        <taxon>Bacteroidota</taxon>
        <taxon>Cytophagia</taxon>
        <taxon>Cytophagales</taxon>
        <taxon>Leadbetterellaceae</taxon>
        <taxon>Lacihabitans</taxon>
    </lineage>
</organism>
<name>A0ABV7YXJ9_9BACT</name>
<gene>
    <name evidence="5" type="ORF">ACFOOI_13025</name>
</gene>
<dbReference type="Pfam" id="PF01329">
    <property type="entry name" value="Pterin_4a"/>
    <property type="match status" value="1"/>
</dbReference>